<organism evidence="1">
    <name type="scientific">marine sediment metagenome</name>
    <dbReference type="NCBI Taxonomy" id="412755"/>
    <lineage>
        <taxon>unclassified sequences</taxon>
        <taxon>metagenomes</taxon>
        <taxon>ecological metagenomes</taxon>
    </lineage>
</organism>
<evidence type="ECO:0000313" key="1">
    <source>
        <dbReference type="EMBL" id="GAH71722.1"/>
    </source>
</evidence>
<comment type="caution">
    <text evidence="1">The sequence shown here is derived from an EMBL/GenBank/DDBJ whole genome shotgun (WGS) entry which is preliminary data.</text>
</comment>
<accession>X1HQF6</accession>
<protein>
    <submittedName>
        <fullName evidence="1">Uncharacterized protein</fullName>
    </submittedName>
</protein>
<feature type="non-terminal residue" evidence="1">
    <location>
        <position position="149"/>
    </location>
</feature>
<gene>
    <name evidence="1" type="ORF">S03H2_43602</name>
</gene>
<name>X1HQF6_9ZZZZ</name>
<dbReference type="EMBL" id="BARU01027215">
    <property type="protein sequence ID" value="GAH71722.1"/>
    <property type="molecule type" value="Genomic_DNA"/>
</dbReference>
<proteinExistence type="predicted"/>
<sequence length="149" mass="16855">MILDQHIIQQLKIIDPYKFESMICHLLGGGAFPDIVNQNASIVPYGINIEKARTRKSSPRSDAELIISGLKVESSVQGDWKSKFKDAIKKNKNQPIKKFVFGTNQDVEYRTIKSDGKDIDAVEYGQNNLNCENCFIIDQQTLVIKLQNP</sequence>
<dbReference type="AlphaFoldDB" id="X1HQF6"/>
<reference evidence="1" key="1">
    <citation type="journal article" date="2014" name="Front. Microbiol.">
        <title>High frequency of phylogenetically diverse reductive dehalogenase-homologous genes in deep subseafloor sedimentary metagenomes.</title>
        <authorList>
            <person name="Kawai M."/>
            <person name="Futagami T."/>
            <person name="Toyoda A."/>
            <person name="Takaki Y."/>
            <person name="Nishi S."/>
            <person name="Hori S."/>
            <person name="Arai W."/>
            <person name="Tsubouchi T."/>
            <person name="Morono Y."/>
            <person name="Uchiyama I."/>
            <person name="Ito T."/>
            <person name="Fujiyama A."/>
            <person name="Inagaki F."/>
            <person name="Takami H."/>
        </authorList>
    </citation>
    <scope>NUCLEOTIDE SEQUENCE</scope>
    <source>
        <strain evidence="1">Expedition CK06-06</strain>
    </source>
</reference>